<dbReference type="GO" id="GO:0005634">
    <property type="term" value="C:nucleus"/>
    <property type="evidence" value="ECO:0007669"/>
    <property type="project" value="InterPro"/>
</dbReference>
<dbReference type="GO" id="GO:0000956">
    <property type="term" value="P:nuclear-transcribed mRNA catabolic process"/>
    <property type="evidence" value="ECO:0007669"/>
    <property type="project" value="TreeGrafter"/>
</dbReference>
<evidence type="ECO:0000256" key="6">
    <source>
        <dbReference type="SAM" id="MobiDB-lite"/>
    </source>
</evidence>
<reference evidence="9" key="2">
    <citation type="journal article" date="2023" name="Plants (Basel)">
        <title>Annotation of the Turnera subulata (Passifloraceae) Draft Genome Reveals the S-Locus Evolved after the Divergence of Turneroideae from Passifloroideae in a Stepwise Manner.</title>
        <authorList>
            <person name="Henning P.M."/>
            <person name="Roalson E.H."/>
            <person name="Mir W."/>
            <person name="McCubbin A.G."/>
            <person name="Shore J.S."/>
        </authorList>
    </citation>
    <scope>NUCLEOTIDE SEQUENCE</scope>
    <source>
        <strain evidence="9">F60SS</strain>
    </source>
</reference>
<dbReference type="PIRSF" id="PIRSF037239">
    <property type="entry name" value="Exonuclease_Xrn2"/>
    <property type="match status" value="1"/>
</dbReference>
<dbReference type="GO" id="GO:0003723">
    <property type="term" value="F:RNA binding"/>
    <property type="evidence" value="ECO:0007669"/>
    <property type="project" value="TreeGrafter"/>
</dbReference>
<dbReference type="GO" id="GO:0006397">
    <property type="term" value="P:mRNA processing"/>
    <property type="evidence" value="ECO:0007669"/>
    <property type="project" value="UniProtKB-KW"/>
</dbReference>
<evidence type="ECO:0000313" key="9">
    <source>
        <dbReference type="EMBL" id="KAJ4840344.1"/>
    </source>
</evidence>
<name>A0A9Q0JG15_9ROSI</name>
<dbReference type="FunFam" id="1.25.40.1050:FF:000002">
    <property type="entry name" value="5'-3' exoribonuclease"/>
    <property type="match status" value="1"/>
</dbReference>
<evidence type="ECO:0000259" key="8">
    <source>
        <dbReference type="Pfam" id="PF17846"/>
    </source>
</evidence>
<reference evidence="9" key="1">
    <citation type="submission" date="2022-02" db="EMBL/GenBank/DDBJ databases">
        <authorList>
            <person name="Henning P.M."/>
            <person name="McCubbin A.G."/>
            <person name="Shore J.S."/>
        </authorList>
    </citation>
    <scope>NUCLEOTIDE SEQUENCE</scope>
    <source>
        <strain evidence="9">F60SS</strain>
        <tissue evidence="9">Leaves</tissue>
    </source>
</reference>
<evidence type="ECO:0000256" key="3">
    <source>
        <dbReference type="ARBA" id="ARBA00022722"/>
    </source>
</evidence>
<dbReference type="Proteomes" id="UP001141552">
    <property type="component" value="Unassembled WGS sequence"/>
</dbReference>
<accession>A0A9Q0JG15</accession>
<keyword evidence="5" id="KW-0269">Exonuclease</keyword>
<dbReference type="EMBL" id="JAKUCV010003062">
    <property type="protein sequence ID" value="KAJ4840344.1"/>
    <property type="molecule type" value="Genomic_DNA"/>
</dbReference>
<feature type="domain" description="Xrn1 N-terminal" evidence="7">
    <location>
        <begin position="1"/>
        <end position="250"/>
    </location>
</feature>
<dbReference type="Pfam" id="PF03159">
    <property type="entry name" value="XRN_N"/>
    <property type="match status" value="1"/>
</dbReference>
<comment type="similarity">
    <text evidence="1">Belongs to the 5'-3' exonuclease family. XRN2/RAT1 subfamily.</text>
</comment>
<dbReference type="InterPro" id="IPR017151">
    <property type="entry name" value="Xrn2/3/4"/>
</dbReference>
<keyword evidence="10" id="KW-1185">Reference proteome</keyword>
<feature type="region of interest" description="Disordered" evidence="6">
    <location>
        <begin position="764"/>
        <end position="808"/>
    </location>
</feature>
<comment type="caution">
    <text evidence="9">The sequence shown here is derived from an EMBL/GenBank/DDBJ whole genome shotgun (WGS) entry which is preliminary data.</text>
</comment>
<evidence type="ECO:0000256" key="2">
    <source>
        <dbReference type="ARBA" id="ARBA00022664"/>
    </source>
</evidence>
<dbReference type="InterPro" id="IPR004859">
    <property type="entry name" value="Xrn1_N"/>
</dbReference>
<gene>
    <name evidence="9" type="ORF">Tsubulata_040281</name>
</gene>
<proteinExistence type="inferred from homology"/>
<dbReference type="PANTHER" id="PTHR12341:SF62">
    <property type="entry name" value="5'-3' EXORIBONUCLEASE 3-LIKE"/>
    <property type="match status" value="1"/>
</dbReference>
<evidence type="ECO:0000313" key="10">
    <source>
        <dbReference type="Proteomes" id="UP001141552"/>
    </source>
</evidence>
<feature type="compositionally biased region" description="Basic residues" evidence="6">
    <location>
        <begin position="780"/>
        <end position="792"/>
    </location>
</feature>
<organism evidence="9 10">
    <name type="scientific">Turnera subulata</name>
    <dbReference type="NCBI Taxonomy" id="218843"/>
    <lineage>
        <taxon>Eukaryota</taxon>
        <taxon>Viridiplantae</taxon>
        <taxon>Streptophyta</taxon>
        <taxon>Embryophyta</taxon>
        <taxon>Tracheophyta</taxon>
        <taxon>Spermatophyta</taxon>
        <taxon>Magnoliopsida</taxon>
        <taxon>eudicotyledons</taxon>
        <taxon>Gunneridae</taxon>
        <taxon>Pentapetalae</taxon>
        <taxon>rosids</taxon>
        <taxon>fabids</taxon>
        <taxon>Malpighiales</taxon>
        <taxon>Passifloraceae</taxon>
        <taxon>Turnera</taxon>
    </lineage>
</organism>
<keyword evidence="2" id="KW-0507">mRNA processing</keyword>
<dbReference type="Gene3D" id="3.40.50.12390">
    <property type="match status" value="2"/>
</dbReference>
<dbReference type="InterPro" id="IPR027073">
    <property type="entry name" value="5_3_exoribonuclease"/>
</dbReference>
<dbReference type="InterPro" id="IPR041412">
    <property type="entry name" value="Xrn1_helical"/>
</dbReference>
<dbReference type="OrthoDB" id="372487at2759"/>
<dbReference type="PANTHER" id="PTHR12341">
    <property type="entry name" value="5'-&gt;3' EXORIBONUCLEASE"/>
    <property type="match status" value="1"/>
</dbReference>
<dbReference type="GO" id="GO:0004534">
    <property type="term" value="F:5'-3' RNA exonuclease activity"/>
    <property type="evidence" value="ECO:0007669"/>
    <property type="project" value="InterPro"/>
</dbReference>
<dbReference type="AlphaFoldDB" id="A0A9Q0JG15"/>
<dbReference type="Pfam" id="PF17846">
    <property type="entry name" value="XRN_M"/>
    <property type="match status" value="1"/>
</dbReference>
<feature type="non-terminal residue" evidence="9">
    <location>
        <position position="914"/>
    </location>
</feature>
<feature type="region of interest" description="Disordered" evidence="6">
    <location>
        <begin position="888"/>
        <end position="914"/>
    </location>
</feature>
<evidence type="ECO:0000256" key="1">
    <source>
        <dbReference type="ARBA" id="ARBA00006994"/>
    </source>
</evidence>
<dbReference type="CDD" id="cd18673">
    <property type="entry name" value="PIN_XRN1-2-like"/>
    <property type="match status" value="1"/>
</dbReference>
<dbReference type="Gene3D" id="1.25.40.1050">
    <property type="match status" value="1"/>
</dbReference>
<feature type="domain" description="Xrn1 helical" evidence="8">
    <location>
        <begin position="307"/>
        <end position="753"/>
    </location>
</feature>
<protein>
    <submittedName>
        <fullName evidence="9">Uncharacterized protein</fullName>
    </submittedName>
</protein>
<evidence type="ECO:0000256" key="5">
    <source>
        <dbReference type="ARBA" id="ARBA00022839"/>
    </source>
</evidence>
<evidence type="ECO:0000259" key="7">
    <source>
        <dbReference type="Pfam" id="PF03159"/>
    </source>
</evidence>
<keyword evidence="4" id="KW-0378">Hydrolase</keyword>
<keyword evidence="3" id="KW-0540">Nuclease</keyword>
<sequence>MGVPSFYRWLVNKYPKTVVKAVEEEDVDTSLPNPNGLEYDNLYLDMNGIIHPCFHPDHDDTNGSDAPKTFDDVYRNIYDYIDRIFAIVRPRKLLYLAIDGVAPRGKMNQQRSRRFRSAKDNEMAEALETKLRAEFETGGKKVLPKEEFEVGDSNIITPGTAFMFELSRKLQEYNTSRMTNNLGWNNIQVILSDANAPGEGEHKIMLFIRQQRTLPHYDPNTRHCLYGLDADLIMLALASHEVHFSILREDVMAVTPDQQSWSGSISGGEVKRASLNKKPYEFLHIWILREYLELDLKITDPPDNFSFDFERIIDDFVFLCFFAGNDFLPHMPTLEIHEGAIDLLMTVYKQQFKNLGGYLVDMQLARDPKNAFIKLKRVEKFILQVGTYEEKIFQKRLEIREKRLKRLSSQYLHAEDDNQVGDFGTFDTSNILPSSSDADKSDIENTKELKEKVKFCLRQEADLFKQGGLPDKLKLGVGEWKARYFKEKFSAESKTDIESMRKQLVQKYTEGLMWVLLYYFSGVPSWNWFYPFHYAPFASDLKGLTQVKVKFEKGCPFKPFDQLMAVLPARSAHALPKAYEHLMTDKCSEIIDFYPSDFDVDTDGKRFAWQGICKLPFIDEARLLAATRTVEKNLEIHEMERNKEDVEKLFVRTSSIVGAAETFSLDAEQVIKGKREEDLITINLGPSAFGGITHLRAADFPEIKTVTVGNVLKSILERKILCVQFELPEQCQHIPRPLPGVNFPEKEITEKDIEETQLWHESQTSRYYDRRGMSSNNQHFHSKQEHHHHHPTKFSSSSSPGWVHKGSGSGWGGRGRGYCHQEEANKFQNLTLSEPSRGISSYRNAYTDNAWARNNAGWESSSSSPAGRGNLHGGRLAASQYNTWGSYGNVNSQRGYSDTPDSISASRVSPWQRP</sequence>
<dbReference type="FunFam" id="3.40.50.12390:FF:000003">
    <property type="entry name" value="5'-3' exoribonuclease"/>
    <property type="match status" value="1"/>
</dbReference>
<evidence type="ECO:0000256" key="4">
    <source>
        <dbReference type="ARBA" id="ARBA00022801"/>
    </source>
</evidence>